<accession>A0A2G6E6P7</accession>
<dbReference type="AlphaFoldDB" id="A0A2G6E6P7"/>
<organism evidence="1 2">
    <name type="scientific">candidate division KSB3 bacterium</name>
    <dbReference type="NCBI Taxonomy" id="2044937"/>
    <lineage>
        <taxon>Bacteria</taxon>
        <taxon>candidate division KSB3</taxon>
    </lineage>
</organism>
<evidence type="ECO:0000313" key="2">
    <source>
        <dbReference type="Proteomes" id="UP000229740"/>
    </source>
</evidence>
<dbReference type="Proteomes" id="UP000229740">
    <property type="component" value="Unassembled WGS sequence"/>
</dbReference>
<dbReference type="SUPFAM" id="SSF48452">
    <property type="entry name" value="TPR-like"/>
    <property type="match status" value="1"/>
</dbReference>
<dbReference type="EMBL" id="PDPS01000025">
    <property type="protein sequence ID" value="PID57756.1"/>
    <property type="molecule type" value="Genomic_DNA"/>
</dbReference>
<name>A0A2G6E6P7_9BACT</name>
<evidence type="ECO:0000313" key="1">
    <source>
        <dbReference type="EMBL" id="PID57756.1"/>
    </source>
</evidence>
<protein>
    <recommendedName>
        <fullName evidence="3">Tetratricopeptide repeat protein</fullName>
    </recommendedName>
</protein>
<sequence>MKEFFIRRKIKKYTRSLTKFGDEPQLLEKIADLYVKISENEQARQYYVRTITAYYQGETRLGNDNEFILTQCWKLLDLDPLNELAFHTLGQEFCGLGHFNEAAALYQRFAEKLVQCGHDEKAIAQYRNVAVLRPEDIEVRQRLVTLLWKFRRKEETAHELKKIARLAEKRGHAAKMLECCHKALKLLPADSSLQAELQSLIRSARQMEKPLELVVTH</sequence>
<dbReference type="Gene3D" id="1.25.40.10">
    <property type="entry name" value="Tetratricopeptide repeat domain"/>
    <property type="match status" value="2"/>
</dbReference>
<evidence type="ECO:0008006" key="3">
    <source>
        <dbReference type="Google" id="ProtNLM"/>
    </source>
</evidence>
<dbReference type="InterPro" id="IPR011990">
    <property type="entry name" value="TPR-like_helical_dom_sf"/>
</dbReference>
<gene>
    <name evidence="1" type="ORF">CSB45_05895</name>
</gene>
<proteinExistence type="predicted"/>
<comment type="caution">
    <text evidence="1">The sequence shown here is derived from an EMBL/GenBank/DDBJ whole genome shotgun (WGS) entry which is preliminary data.</text>
</comment>
<reference evidence="1 2" key="1">
    <citation type="submission" date="2017-10" db="EMBL/GenBank/DDBJ databases">
        <title>Novel microbial diversity and functional potential in the marine mammal oral microbiome.</title>
        <authorList>
            <person name="Dudek N.K."/>
            <person name="Sun C.L."/>
            <person name="Burstein D."/>
            <person name="Kantor R.S."/>
            <person name="Aliaga Goltsman D.S."/>
            <person name="Bik E.M."/>
            <person name="Thomas B.C."/>
            <person name="Banfield J.F."/>
            <person name="Relman D.A."/>
        </authorList>
    </citation>
    <scope>NUCLEOTIDE SEQUENCE [LARGE SCALE GENOMIC DNA]</scope>
    <source>
        <strain evidence="1">DOLZORAL124_49_17</strain>
    </source>
</reference>